<reference evidence="1 2" key="1">
    <citation type="journal article" date="2010" name="Nature">
        <title>Genome sequencing and analysis of the model grass Brachypodium distachyon.</title>
        <authorList>
            <consortium name="International Brachypodium Initiative"/>
        </authorList>
    </citation>
    <scope>NUCLEOTIDE SEQUENCE [LARGE SCALE GENOMIC DNA]</scope>
    <source>
        <strain evidence="1 2">Bd21</strain>
    </source>
</reference>
<protein>
    <submittedName>
        <fullName evidence="1 2">Uncharacterized protein</fullName>
    </submittedName>
</protein>
<dbReference type="Proteomes" id="UP000008810">
    <property type="component" value="Chromosome 2"/>
</dbReference>
<dbReference type="EMBL" id="CM000881">
    <property type="protein sequence ID" value="KQK08396.1"/>
    <property type="molecule type" value="Genomic_DNA"/>
</dbReference>
<evidence type="ECO:0000313" key="1">
    <source>
        <dbReference type="EMBL" id="KQK08396.1"/>
    </source>
</evidence>
<dbReference type="Gramene" id="KQK08396">
    <property type="protein sequence ID" value="KQK08396"/>
    <property type="gene ID" value="BRADI_2g41675v3"/>
</dbReference>
<accession>A0A0Q3J741</accession>
<organism evidence="1">
    <name type="scientific">Brachypodium distachyon</name>
    <name type="common">Purple false brome</name>
    <name type="synonym">Trachynia distachya</name>
    <dbReference type="NCBI Taxonomy" id="15368"/>
    <lineage>
        <taxon>Eukaryota</taxon>
        <taxon>Viridiplantae</taxon>
        <taxon>Streptophyta</taxon>
        <taxon>Embryophyta</taxon>
        <taxon>Tracheophyta</taxon>
        <taxon>Spermatophyta</taxon>
        <taxon>Magnoliopsida</taxon>
        <taxon>Liliopsida</taxon>
        <taxon>Poales</taxon>
        <taxon>Poaceae</taxon>
        <taxon>BOP clade</taxon>
        <taxon>Pooideae</taxon>
        <taxon>Stipodae</taxon>
        <taxon>Brachypodieae</taxon>
        <taxon>Brachypodium</taxon>
    </lineage>
</organism>
<dbReference type="OrthoDB" id="1634984at2759"/>
<evidence type="ECO:0000313" key="2">
    <source>
        <dbReference type="EnsemblPlants" id="KQK08396"/>
    </source>
</evidence>
<evidence type="ECO:0000313" key="3">
    <source>
        <dbReference type="Proteomes" id="UP000008810"/>
    </source>
</evidence>
<name>A0A0Q3J741_BRADI</name>
<dbReference type="EnsemblPlants" id="KQK08396">
    <property type="protein sequence ID" value="KQK08396"/>
    <property type="gene ID" value="BRADI_2g41675v3"/>
</dbReference>
<sequence length="62" mass="7184">MKALSDDCERFISFPPGHLYSSKTGERRLWNPKMVGLAQLGHSSNIRLKEQNQVHLHHLQVF</sequence>
<dbReference type="STRING" id="15368.A0A0Q3J741"/>
<reference evidence="1" key="2">
    <citation type="submission" date="2017-06" db="EMBL/GenBank/DDBJ databases">
        <title>WGS assembly of Brachypodium distachyon.</title>
        <authorList>
            <consortium name="The International Brachypodium Initiative"/>
            <person name="Lucas S."/>
            <person name="Harmon-Smith M."/>
            <person name="Lail K."/>
            <person name="Tice H."/>
            <person name="Grimwood J."/>
            <person name="Bruce D."/>
            <person name="Barry K."/>
            <person name="Shu S."/>
            <person name="Lindquist E."/>
            <person name="Wang M."/>
            <person name="Pitluck S."/>
            <person name="Vogel J.P."/>
            <person name="Garvin D.F."/>
            <person name="Mockler T.C."/>
            <person name="Schmutz J."/>
            <person name="Rokhsar D."/>
            <person name="Bevan M.W."/>
        </authorList>
    </citation>
    <scope>NUCLEOTIDE SEQUENCE</scope>
    <source>
        <strain evidence="1">Bd21</strain>
    </source>
</reference>
<dbReference type="AlphaFoldDB" id="A0A0Q3J741"/>
<dbReference type="InParanoid" id="A0A0Q3J741"/>
<proteinExistence type="predicted"/>
<gene>
    <name evidence="1" type="ORF">BRADI_2g41675v3</name>
</gene>
<reference evidence="2" key="3">
    <citation type="submission" date="2018-08" db="UniProtKB">
        <authorList>
            <consortium name="EnsemblPlants"/>
        </authorList>
    </citation>
    <scope>IDENTIFICATION</scope>
    <source>
        <strain evidence="2">cv. Bd21</strain>
    </source>
</reference>
<keyword evidence="3" id="KW-1185">Reference proteome</keyword>